<evidence type="ECO:0000313" key="6">
    <source>
        <dbReference type="EMBL" id="ADI13193.1"/>
    </source>
</evidence>
<feature type="chain" id="PRO_5003094644" evidence="5">
    <location>
        <begin position="21"/>
        <end position="356"/>
    </location>
</feature>
<evidence type="ECO:0000256" key="4">
    <source>
        <dbReference type="ARBA" id="ARBA00022764"/>
    </source>
</evidence>
<gene>
    <name evidence="6" type="ordered locus">Trad_0050</name>
</gene>
<keyword evidence="3 5" id="KW-0732">Signal</keyword>
<dbReference type="InterPro" id="IPR001188">
    <property type="entry name" value="Sperm_putr-bd"/>
</dbReference>
<name>D7CX69_TRURR</name>
<dbReference type="EMBL" id="CP002049">
    <property type="protein sequence ID" value="ADI13193.1"/>
    <property type="molecule type" value="Genomic_DNA"/>
</dbReference>
<protein>
    <submittedName>
        <fullName evidence="6">Extracellular solute-binding protein family 1</fullName>
    </submittedName>
</protein>
<accession>D7CX69</accession>
<keyword evidence="7" id="KW-1185">Reference proteome</keyword>
<dbReference type="Gene3D" id="3.40.190.10">
    <property type="entry name" value="Periplasmic binding protein-like II"/>
    <property type="match status" value="2"/>
</dbReference>
<organism evidence="6 7">
    <name type="scientific">Truepera radiovictrix (strain DSM 17093 / CIP 108686 / LMG 22925 / RQ-24)</name>
    <dbReference type="NCBI Taxonomy" id="649638"/>
    <lineage>
        <taxon>Bacteria</taxon>
        <taxon>Thermotogati</taxon>
        <taxon>Deinococcota</taxon>
        <taxon>Deinococci</taxon>
        <taxon>Trueperales</taxon>
        <taxon>Trueperaceae</taxon>
        <taxon>Truepera</taxon>
    </lineage>
</organism>
<dbReference type="STRING" id="649638.Trad_0050"/>
<dbReference type="PIRSF" id="PIRSF019574">
    <property type="entry name" value="Periplasmic_polyamine_BP"/>
    <property type="match status" value="1"/>
</dbReference>
<dbReference type="GO" id="GO:0019808">
    <property type="term" value="F:polyamine binding"/>
    <property type="evidence" value="ECO:0007669"/>
    <property type="project" value="InterPro"/>
</dbReference>
<reference evidence="6 7" key="2">
    <citation type="journal article" date="2011" name="Stand. Genomic Sci.">
        <title>Complete genome sequence of Truepera radiovictrix type strain (RQ-24).</title>
        <authorList>
            <person name="Ivanova N."/>
            <person name="Rohde C."/>
            <person name="Munk C."/>
            <person name="Nolan M."/>
            <person name="Lucas S."/>
            <person name="Del Rio T.G."/>
            <person name="Tice H."/>
            <person name="Deshpande S."/>
            <person name="Cheng J.F."/>
            <person name="Tapia R."/>
            <person name="Han C."/>
            <person name="Goodwin L."/>
            <person name="Pitluck S."/>
            <person name="Liolios K."/>
            <person name="Mavromatis K."/>
            <person name="Mikhailova N."/>
            <person name="Pati A."/>
            <person name="Chen A."/>
            <person name="Palaniappan K."/>
            <person name="Land M."/>
            <person name="Hauser L."/>
            <person name="Chang Y.J."/>
            <person name="Jeffries C.D."/>
            <person name="Brambilla E."/>
            <person name="Rohde M."/>
            <person name="Goker M."/>
            <person name="Tindall B.J."/>
            <person name="Woyke T."/>
            <person name="Bristow J."/>
            <person name="Eisen J.A."/>
            <person name="Markowitz V."/>
            <person name="Hugenholtz P."/>
            <person name="Kyrpides N.C."/>
            <person name="Klenk H.P."/>
            <person name="Lapidus A."/>
        </authorList>
    </citation>
    <scope>NUCLEOTIDE SEQUENCE [LARGE SCALE GENOMIC DNA]</scope>
    <source>
        <strain evidence="7">DSM 17093 / CIP 108686 / LMG 22925 / RQ-24</strain>
    </source>
</reference>
<evidence type="ECO:0000256" key="1">
    <source>
        <dbReference type="ARBA" id="ARBA00004418"/>
    </source>
</evidence>
<dbReference type="Proteomes" id="UP000000379">
    <property type="component" value="Chromosome"/>
</dbReference>
<dbReference type="PANTHER" id="PTHR30222">
    <property type="entry name" value="SPERMIDINE/PUTRESCINE-BINDING PERIPLASMIC PROTEIN"/>
    <property type="match status" value="1"/>
</dbReference>
<dbReference type="eggNOG" id="COG0687">
    <property type="taxonomic scope" value="Bacteria"/>
</dbReference>
<keyword evidence="2" id="KW-0813">Transport</keyword>
<dbReference type="InterPro" id="IPR006059">
    <property type="entry name" value="SBP"/>
</dbReference>
<dbReference type="GO" id="GO:0042597">
    <property type="term" value="C:periplasmic space"/>
    <property type="evidence" value="ECO:0007669"/>
    <property type="project" value="UniProtKB-SubCell"/>
</dbReference>
<dbReference type="AlphaFoldDB" id="D7CX69"/>
<dbReference type="CDD" id="cd13590">
    <property type="entry name" value="PBP2_PotD_PotF_like"/>
    <property type="match status" value="1"/>
</dbReference>
<keyword evidence="4" id="KW-0574">Periplasm</keyword>
<reference evidence="7" key="1">
    <citation type="submission" date="2010-05" db="EMBL/GenBank/DDBJ databases">
        <title>The complete genome of Truepera radiovictris DSM 17093.</title>
        <authorList>
            <consortium name="US DOE Joint Genome Institute (JGI-PGF)"/>
            <person name="Lucas S."/>
            <person name="Copeland A."/>
            <person name="Lapidus A."/>
            <person name="Glavina del Rio T."/>
            <person name="Dalin E."/>
            <person name="Tice H."/>
            <person name="Bruce D."/>
            <person name="Goodwin L."/>
            <person name="Pitluck S."/>
            <person name="Kyrpides N."/>
            <person name="Mavromatis K."/>
            <person name="Ovchinnikova G."/>
            <person name="Munk A.C."/>
            <person name="Detter J.C."/>
            <person name="Han C."/>
            <person name="Tapia R."/>
            <person name="Land M."/>
            <person name="Hauser L."/>
            <person name="Markowitz V."/>
            <person name="Cheng J.-F."/>
            <person name="Hugenholtz P."/>
            <person name="Woyke T."/>
            <person name="Wu D."/>
            <person name="Tindall B."/>
            <person name="Pomrenke H.G."/>
            <person name="Brambilla E."/>
            <person name="Klenk H.-P."/>
            <person name="Eisen J.A."/>
        </authorList>
    </citation>
    <scope>NUCLEOTIDE SEQUENCE [LARGE SCALE GENOMIC DNA]</scope>
    <source>
        <strain evidence="7">DSM 17093 / CIP 108686 / LMG 22925 / RQ-24</strain>
    </source>
</reference>
<dbReference type="SUPFAM" id="SSF53850">
    <property type="entry name" value="Periplasmic binding protein-like II"/>
    <property type="match status" value="1"/>
</dbReference>
<dbReference type="Pfam" id="PF13416">
    <property type="entry name" value="SBP_bac_8"/>
    <property type="match status" value="1"/>
</dbReference>
<proteinExistence type="predicted"/>
<dbReference type="PANTHER" id="PTHR30222:SF17">
    <property type="entry name" value="SPERMIDINE_PUTRESCINE-BINDING PERIPLASMIC PROTEIN"/>
    <property type="match status" value="1"/>
</dbReference>
<sequence length="356" mass="39257">MHLKRAVALGLFAVCASAAAQEGWTCPEGFAGQRLNVYNWTTYIAEDTIANFEALCDVSVTYDTYPTEDDMLARIRQGNPGYDIVVPSGTIMVLMINEGLLEPLNLENIPNVANLDDTFLDLPFDPGNQYSLPYQWGTVGIGYNRTRVGGEITSWREMFAYEGPVSWLEDVRGIMGVALLLAGFDPNSTDPDEIAAARDFLIDNGSNVVYINQDDGQEVLLRGEADIVMEYSGDIFQIIEECDCDDFAYVIPEEGTYFWVDNVAIPVGAQNRALAEVFIDYLLDPQVGADISNFTAYGSPNRAAIEAGLIDEALLNNPGIYPSEEVEERLFTIINDPEAEGLYNDAWDEVKIFVGG</sequence>
<evidence type="ECO:0000313" key="7">
    <source>
        <dbReference type="Proteomes" id="UP000000379"/>
    </source>
</evidence>
<comment type="subcellular location">
    <subcellularLocation>
        <location evidence="1">Periplasm</location>
    </subcellularLocation>
</comment>
<evidence type="ECO:0000256" key="5">
    <source>
        <dbReference type="SAM" id="SignalP"/>
    </source>
</evidence>
<feature type="signal peptide" evidence="5">
    <location>
        <begin position="1"/>
        <end position="20"/>
    </location>
</feature>
<dbReference type="OrthoDB" id="9769319at2"/>
<evidence type="ECO:0000256" key="2">
    <source>
        <dbReference type="ARBA" id="ARBA00022448"/>
    </source>
</evidence>
<dbReference type="KEGG" id="tra:Trad_0050"/>
<evidence type="ECO:0000256" key="3">
    <source>
        <dbReference type="ARBA" id="ARBA00022729"/>
    </source>
</evidence>
<dbReference type="GO" id="GO:0015846">
    <property type="term" value="P:polyamine transport"/>
    <property type="evidence" value="ECO:0007669"/>
    <property type="project" value="InterPro"/>
</dbReference>
<dbReference type="PRINTS" id="PR00909">
    <property type="entry name" value="SPERMDNBNDNG"/>
</dbReference>
<dbReference type="HOGENOM" id="CLU_026974_1_3_0"/>